<feature type="compositionally biased region" description="Basic and acidic residues" evidence="1">
    <location>
        <begin position="43"/>
        <end position="52"/>
    </location>
</feature>
<dbReference type="SMART" id="SM00528">
    <property type="entry name" value="HNS"/>
    <property type="match status" value="1"/>
</dbReference>
<feature type="region of interest" description="Disordered" evidence="1">
    <location>
        <begin position="43"/>
        <end position="91"/>
    </location>
</feature>
<sequence>MAHKLNFDNMSVDELWHLHEEIGRVLSMRLTTEKRELEKRLAQLRRENDARHANAQSSSDLERIRRKYPQVLPKYRNPNSPTETWSGRGKQPRWLVAALKTGRQIEEFAISQSGAAKRKSGDRRQKGHASRV</sequence>
<organism evidence="3 4">
    <name type="scientific">Bradyrhizobium symbiodeficiens</name>
    <dbReference type="NCBI Taxonomy" id="1404367"/>
    <lineage>
        <taxon>Bacteria</taxon>
        <taxon>Pseudomonadati</taxon>
        <taxon>Pseudomonadota</taxon>
        <taxon>Alphaproteobacteria</taxon>
        <taxon>Hyphomicrobiales</taxon>
        <taxon>Nitrobacteraceae</taxon>
        <taxon>Bradyrhizobium</taxon>
    </lineage>
</organism>
<feature type="region of interest" description="Disordered" evidence="1">
    <location>
        <begin position="108"/>
        <end position="132"/>
    </location>
</feature>
<reference evidence="3 4" key="2">
    <citation type="journal article" date="2020" name="Int. J. Syst. Evol. Microbiol.">
        <title>Description and complete genome sequences of Bradyrhizobium symbiodeficiens sp. nov., a non-symbiotic bacterium associated with legumes native to Canada.</title>
        <authorList>
            <person name="Bromfield E.S.P."/>
            <person name="Cloutier S."/>
            <person name="Nguyen H.D.T."/>
        </authorList>
    </citation>
    <scope>NUCLEOTIDE SEQUENCE [LARGE SCALE GENOMIC DNA]</scope>
    <source>
        <strain evidence="3 4">65S1MB</strain>
    </source>
</reference>
<dbReference type="Pfam" id="PF00816">
    <property type="entry name" value="Histone_HNS"/>
    <property type="match status" value="1"/>
</dbReference>
<name>A0ABX5VZ39_9BRAD</name>
<dbReference type="SUPFAM" id="SSF81273">
    <property type="entry name" value="H-NS histone-like proteins"/>
    <property type="match status" value="1"/>
</dbReference>
<keyword evidence="4" id="KW-1185">Reference proteome</keyword>
<feature type="compositionally biased region" description="Basic residues" evidence="1">
    <location>
        <begin position="116"/>
        <end position="132"/>
    </location>
</feature>
<dbReference type="EMBL" id="CP041090">
    <property type="protein sequence ID" value="QDF36266.2"/>
    <property type="molecule type" value="Genomic_DNA"/>
</dbReference>
<feature type="domain" description="DNA-binding protein H-NS-like C-terminal" evidence="2">
    <location>
        <begin position="65"/>
        <end position="110"/>
    </location>
</feature>
<accession>A0ABX5VZ39</accession>
<dbReference type="InterPro" id="IPR037150">
    <property type="entry name" value="H-NS_C_dom_sf"/>
</dbReference>
<proteinExistence type="predicted"/>
<dbReference type="InterPro" id="IPR027444">
    <property type="entry name" value="H-NS_C_dom"/>
</dbReference>
<dbReference type="Proteomes" id="UP000319298">
    <property type="component" value="Chromosome"/>
</dbReference>
<evidence type="ECO:0000313" key="3">
    <source>
        <dbReference type="EMBL" id="QDF36266.2"/>
    </source>
</evidence>
<evidence type="ECO:0000313" key="4">
    <source>
        <dbReference type="Proteomes" id="UP000319298"/>
    </source>
</evidence>
<dbReference type="Gene3D" id="4.10.430.10">
    <property type="entry name" value="Histone-like protein H-NS, C-terminal domain"/>
    <property type="match status" value="1"/>
</dbReference>
<dbReference type="RefSeq" id="WP_181955141.1">
    <property type="nucleotide sequence ID" value="NZ_CP029427.2"/>
</dbReference>
<protein>
    <submittedName>
        <fullName evidence="3">H-NS histone family protein</fullName>
    </submittedName>
</protein>
<evidence type="ECO:0000259" key="2">
    <source>
        <dbReference type="SMART" id="SM00528"/>
    </source>
</evidence>
<evidence type="ECO:0000256" key="1">
    <source>
        <dbReference type="SAM" id="MobiDB-lite"/>
    </source>
</evidence>
<gene>
    <name evidence="3" type="ORF">FJN17_01095</name>
</gene>
<reference evidence="4" key="1">
    <citation type="submission" date="2019-06" db="EMBL/GenBank/DDBJ databases">
        <title>Whole-Genome Sequence of Bradyrhizobium sp. 3 Strain 65S1MB.</title>
        <authorList>
            <person name="Bromfield E.S.P."/>
            <person name="Cloutier S."/>
            <person name="Nguyen H.D.T."/>
        </authorList>
    </citation>
    <scope>NUCLEOTIDE SEQUENCE [LARGE SCALE GENOMIC DNA]</scope>
    <source>
        <strain evidence="4">65S1MB</strain>
    </source>
</reference>